<accession>A0A9X1C9P8</accession>
<dbReference type="AlphaFoldDB" id="A0A9X1C9P8"/>
<gene>
    <name evidence="2" type="ORF">J2Z56_002608</name>
    <name evidence="3" type="ORF">J2Z57_002361</name>
</gene>
<evidence type="ECO:0000313" key="2">
    <source>
        <dbReference type="EMBL" id="MBP1840678.1"/>
    </source>
</evidence>
<comment type="caution">
    <text evidence="2">The sequence shown here is derived from an EMBL/GenBank/DDBJ whole genome shotgun (WGS) entry which is preliminary data.</text>
</comment>
<keyword evidence="1" id="KW-1133">Transmembrane helix</keyword>
<dbReference type="EMBL" id="JAUSUU010000007">
    <property type="protein sequence ID" value="MDQ0335909.1"/>
    <property type="molecule type" value="Genomic_DNA"/>
</dbReference>
<sequence>MIASIGYDDEKTHLWFSLLNAVIFIYKMVNHFIEKKEKRQLLTASDLK</sequence>
<organism evidence="2 4">
    <name type="scientific">Formosa algae</name>
    <dbReference type="NCBI Taxonomy" id="225843"/>
    <lineage>
        <taxon>Bacteria</taxon>
        <taxon>Pseudomonadati</taxon>
        <taxon>Bacteroidota</taxon>
        <taxon>Flavobacteriia</taxon>
        <taxon>Flavobacteriales</taxon>
        <taxon>Flavobacteriaceae</taxon>
        <taxon>Formosa</taxon>
    </lineage>
</organism>
<evidence type="ECO:0000313" key="4">
    <source>
        <dbReference type="Proteomes" id="UP001138672"/>
    </source>
</evidence>
<protein>
    <submittedName>
        <fullName evidence="2">Uncharacterized protein</fullName>
    </submittedName>
</protein>
<feature type="transmembrane region" description="Helical" evidence="1">
    <location>
        <begin position="12"/>
        <end position="29"/>
    </location>
</feature>
<keyword evidence="1" id="KW-0812">Transmembrane</keyword>
<keyword evidence="1" id="KW-0472">Membrane</keyword>
<keyword evidence="5" id="KW-1185">Reference proteome</keyword>
<proteinExistence type="predicted"/>
<reference evidence="2" key="1">
    <citation type="submission" date="2021-03" db="EMBL/GenBank/DDBJ databases">
        <title>Genomic Encyclopedia of Type Strains, Phase IV (KMG-IV): sequencing the most valuable type-strain genomes for metagenomic binning, comparative biology and taxonomic classification.</title>
        <authorList>
            <person name="Goeker M."/>
        </authorList>
    </citation>
    <scope>NUCLEOTIDE SEQUENCE</scope>
    <source>
        <strain evidence="2">DSM 15523</strain>
        <strain evidence="3 5">DSM 16476</strain>
    </source>
</reference>
<name>A0A9X1C9P8_9FLAO</name>
<evidence type="ECO:0000313" key="3">
    <source>
        <dbReference type="EMBL" id="MDQ0335909.1"/>
    </source>
</evidence>
<evidence type="ECO:0000313" key="5">
    <source>
        <dbReference type="Proteomes" id="UP001231587"/>
    </source>
</evidence>
<dbReference type="Proteomes" id="UP001231587">
    <property type="component" value="Unassembled WGS sequence"/>
</dbReference>
<dbReference type="Proteomes" id="UP001138672">
    <property type="component" value="Unassembled WGS sequence"/>
</dbReference>
<dbReference type="EMBL" id="JAGGJQ010000007">
    <property type="protein sequence ID" value="MBP1840678.1"/>
    <property type="molecule type" value="Genomic_DNA"/>
</dbReference>
<evidence type="ECO:0000256" key="1">
    <source>
        <dbReference type="SAM" id="Phobius"/>
    </source>
</evidence>